<keyword evidence="8" id="KW-1185">Reference proteome</keyword>
<keyword evidence="5" id="KW-0496">Mitochondrion</keyword>
<evidence type="ECO:0000256" key="3">
    <source>
        <dbReference type="ARBA" id="ARBA00022946"/>
    </source>
</evidence>
<sequence length="129" mass="14864">MRATEVLFGRRWRKLRLTTKNVNKGYYKGTGTGSMGRHTKYGGYVIEWPKVRTYVVPAGLSTFKVGCFLSYIGNAKYEETTDADTYAQLTPFVTNNMKRTWGFGQYVDPKGPRSPELYLQRWKEENGLD</sequence>
<dbReference type="AlphaFoldDB" id="R8BKK8"/>
<dbReference type="eggNOG" id="ENOG502SCGR">
    <property type="taxonomic scope" value="Eukaryota"/>
</dbReference>
<dbReference type="Proteomes" id="UP000014074">
    <property type="component" value="Unassembled WGS sequence"/>
</dbReference>
<evidence type="ECO:0000256" key="4">
    <source>
        <dbReference type="ARBA" id="ARBA00022980"/>
    </source>
</evidence>
<name>R8BKK8_PHAM7</name>
<protein>
    <submittedName>
        <fullName evidence="7">Putative 50s ribosomal protein 27 protein</fullName>
    </submittedName>
</protein>
<evidence type="ECO:0000256" key="2">
    <source>
        <dbReference type="ARBA" id="ARBA00010152"/>
    </source>
</evidence>
<dbReference type="GO" id="GO:0006412">
    <property type="term" value="P:translation"/>
    <property type="evidence" value="ECO:0007669"/>
    <property type="project" value="TreeGrafter"/>
</dbReference>
<dbReference type="GO" id="GO:0005762">
    <property type="term" value="C:mitochondrial large ribosomal subunit"/>
    <property type="evidence" value="ECO:0007669"/>
    <property type="project" value="InterPro"/>
</dbReference>
<dbReference type="PANTHER" id="PTHR21338:SF0">
    <property type="entry name" value="LARGE RIBOSOMAL SUBUNIT PROTEIN ML41"/>
    <property type="match status" value="1"/>
</dbReference>
<proteinExistence type="inferred from homology"/>
<keyword evidence="4 7" id="KW-0689">Ribosomal protein</keyword>
<evidence type="ECO:0000313" key="8">
    <source>
        <dbReference type="Proteomes" id="UP000014074"/>
    </source>
</evidence>
<gene>
    <name evidence="7" type="ORF">UCRPA7_4706</name>
</gene>
<dbReference type="RefSeq" id="XP_007915448.1">
    <property type="nucleotide sequence ID" value="XM_007917257.1"/>
</dbReference>
<dbReference type="InterPro" id="IPR019189">
    <property type="entry name" value="Ribosomal_mL41"/>
</dbReference>
<evidence type="ECO:0000256" key="1">
    <source>
        <dbReference type="ARBA" id="ARBA00004173"/>
    </source>
</evidence>
<evidence type="ECO:0000256" key="5">
    <source>
        <dbReference type="ARBA" id="ARBA00023128"/>
    </source>
</evidence>
<dbReference type="Pfam" id="PF09809">
    <property type="entry name" value="MRP-L27"/>
    <property type="match status" value="1"/>
</dbReference>
<evidence type="ECO:0000313" key="7">
    <source>
        <dbReference type="EMBL" id="EON99814.1"/>
    </source>
</evidence>
<organism evidence="7 8">
    <name type="scientific">Phaeoacremonium minimum (strain UCR-PA7)</name>
    <name type="common">Esca disease fungus</name>
    <name type="synonym">Togninia minima</name>
    <dbReference type="NCBI Taxonomy" id="1286976"/>
    <lineage>
        <taxon>Eukaryota</taxon>
        <taxon>Fungi</taxon>
        <taxon>Dikarya</taxon>
        <taxon>Ascomycota</taxon>
        <taxon>Pezizomycotina</taxon>
        <taxon>Sordariomycetes</taxon>
        <taxon>Sordariomycetidae</taxon>
        <taxon>Togniniales</taxon>
        <taxon>Togniniaceae</taxon>
        <taxon>Phaeoacremonium</taxon>
    </lineage>
</organism>
<dbReference type="GeneID" id="19325184"/>
<evidence type="ECO:0000256" key="6">
    <source>
        <dbReference type="ARBA" id="ARBA00023274"/>
    </source>
</evidence>
<comment type="subcellular location">
    <subcellularLocation>
        <location evidence="1">Mitochondrion</location>
    </subcellularLocation>
</comment>
<dbReference type="EMBL" id="KB933129">
    <property type="protein sequence ID" value="EON99814.1"/>
    <property type="molecule type" value="Genomic_DNA"/>
</dbReference>
<dbReference type="KEGG" id="tmn:UCRPA7_4706"/>
<dbReference type="HOGENOM" id="CLU_131055_3_0_1"/>
<dbReference type="PANTHER" id="PTHR21338">
    <property type="entry name" value="MITOCHONDRIAL RIBOSOMAL PROTEIN L41"/>
    <property type="match status" value="1"/>
</dbReference>
<accession>R8BKK8</accession>
<keyword evidence="3" id="KW-0809">Transit peptide</keyword>
<comment type="similarity">
    <text evidence="2">Belongs to the mitochondrion-specific ribosomal protein mL41 family.</text>
</comment>
<dbReference type="OrthoDB" id="408933at2759"/>
<dbReference type="GO" id="GO:0003735">
    <property type="term" value="F:structural constituent of ribosome"/>
    <property type="evidence" value="ECO:0007669"/>
    <property type="project" value="InterPro"/>
</dbReference>
<keyword evidence="6" id="KW-0687">Ribonucleoprotein</keyword>
<reference evidence="8" key="1">
    <citation type="journal article" date="2013" name="Genome Announc.">
        <title>Draft genome sequence of the ascomycete Phaeoacremonium aleophilum strain UCR-PA7, a causal agent of the esca disease complex in grapevines.</title>
        <authorList>
            <person name="Blanco-Ulate B."/>
            <person name="Rolshausen P."/>
            <person name="Cantu D."/>
        </authorList>
    </citation>
    <scope>NUCLEOTIDE SEQUENCE [LARGE SCALE GENOMIC DNA]</scope>
    <source>
        <strain evidence="8">UCR-PA7</strain>
    </source>
</reference>